<evidence type="ECO:0000313" key="15">
    <source>
        <dbReference type="RefSeq" id="XP_031560267.1"/>
    </source>
</evidence>
<reference evidence="14 15" key="1">
    <citation type="submission" date="2025-04" db="UniProtKB">
        <authorList>
            <consortium name="RefSeq"/>
        </authorList>
    </citation>
    <scope>IDENTIFICATION</scope>
    <source>
        <tissue evidence="14 15">Tentacle</tissue>
    </source>
</reference>
<feature type="domain" description="C2H2-type" evidence="12">
    <location>
        <begin position="204"/>
        <end position="233"/>
    </location>
</feature>
<feature type="compositionally biased region" description="Basic and acidic residues" evidence="11">
    <location>
        <begin position="10"/>
        <end position="20"/>
    </location>
</feature>
<evidence type="ECO:0000256" key="4">
    <source>
        <dbReference type="ARBA" id="ARBA00022771"/>
    </source>
</evidence>
<dbReference type="KEGG" id="aten:116296292"/>
<feature type="domain" description="C2H2-type" evidence="12">
    <location>
        <begin position="294"/>
        <end position="323"/>
    </location>
</feature>
<dbReference type="PANTHER" id="PTHR23235">
    <property type="entry name" value="KRUEPPEL-LIKE TRANSCRIPTION FACTOR"/>
    <property type="match status" value="1"/>
</dbReference>
<evidence type="ECO:0000256" key="1">
    <source>
        <dbReference type="ARBA" id="ARBA00004123"/>
    </source>
</evidence>
<keyword evidence="5" id="KW-0862">Zinc</keyword>
<evidence type="ECO:0000256" key="8">
    <source>
        <dbReference type="ARBA" id="ARBA00023163"/>
    </source>
</evidence>
<comment type="subcellular location">
    <subcellularLocation>
        <location evidence="1">Nucleus</location>
    </subcellularLocation>
</comment>
<feature type="compositionally biased region" description="Basic and acidic residues" evidence="11">
    <location>
        <begin position="126"/>
        <end position="137"/>
    </location>
</feature>
<dbReference type="Gene3D" id="3.30.160.60">
    <property type="entry name" value="Classic Zinc Finger"/>
    <property type="match status" value="6"/>
</dbReference>
<dbReference type="InterPro" id="IPR013087">
    <property type="entry name" value="Znf_C2H2_type"/>
</dbReference>
<dbReference type="FunFam" id="3.30.160.60:FF:000125">
    <property type="entry name" value="Putative zinc finger protein 143"/>
    <property type="match status" value="4"/>
</dbReference>
<gene>
    <name evidence="14 15" type="primary">LOC116296292</name>
</gene>
<feature type="domain" description="C2H2-type" evidence="12">
    <location>
        <begin position="174"/>
        <end position="203"/>
    </location>
</feature>
<keyword evidence="6" id="KW-0805">Transcription regulation</keyword>
<dbReference type="RefSeq" id="XP_031560196.1">
    <property type="nucleotide sequence ID" value="XM_031704336.1"/>
</dbReference>
<evidence type="ECO:0000256" key="6">
    <source>
        <dbReference type="ARBA" id="ARBA00023015"/>
    </source>
</evidence>
<feature type="region of interest" description="Disordered" evidence="11">
    <location>
        <begin position="125"/>
        <end position="168"/>
    </location>
</feature>
<keyword evidence="7" id="KW-0238">DNA-binding</keyword>
<accession>A0A6P8HXW4</accession>
<keyword evidence="8" id="KW-0804">Transcription</keyword>
<dbReference type="AlphaFoldDB" id="A0A6P8HXW4"/>
<dbReference type="FunFam" id="3.30.160.60:FF:000071">
    <property type="entry name" value="Putative zinc finger protein 143"/>
    <property type="match status" value="1"/>
</dbReference>
<dbReference type="RefSeq" id="XP_031560267.1">
    <property type="nucleotide sequence ID" value="XM_031704407.1"/>
</dbReference>
<keyword evidence="13" id="KW-1185">Reference proteome</keyword>
<dbReference type="PANTHER" id="PTHR23235:SF142">
    <property type="entry name" value="ZINC FINGER PROTEIN 384"/>
    <property type="match status" value="1"/>
</dbReference>
<keyword evidence="3" id="KW-0677">Repeat</keyword>
<dbReference type="InterPro" id="IPR036236">
    <property type="entry name" value="Znf_C2H2_sf"/>
</dbReference>
<feature type="domain" description="C2H2-type" evidence="12">
    <location>
        <begin position="234"/>
        <end position="263"/>
    </location>
</feature>
<dbReference type="GeneID" id="116296292"/>
<feature type="region of interest" description="Disordered" evidence="11">
    <location>
        <begin position="1"/>
        <end position="40"/>
    </location>
</feature>
<dbReference type="SMART" id="SM00355">
    <property type="entry name" value="ZnF_C2H2"/>
    <property type="match status" value="6"/>
</dbReference>
<keyword evidence="2" id="KW-0479">Metal-binding</keyword>
<feature type="domain" description="C2H2-type" evidence="12">
    <location>
        <begin position="264"/>
        <end position="293"/>
    </location>
</feature>
<evidence type="ECO:0000256" key="9">
    <source>
        <dbReference type="ARBA" id="ARBA00023242"/>
    </source>
</evidence>
<feature type="region of interest" description="Disordered" evidence="11">
    <location>
        <begin position="365"/>
        <end position="385"/>
    </location>
</feature>
<keyword evidence="9" id="KW-0539">Nucleus</keyword>
<dbReference type="GO" id="GO:0003677">
    <property type="term" value="F:DNA binding"/>
    <property type="evidence" value="ECO:0007669"/>
    <property type="project" value="UniProtKB-KW"/>
</dbReference>
<evidence type="ECO:0000256" key="2">
    <source>
        <dbReference type="ARBA" id="ARBA00022723"/>
    </source>
</evidence>
<evidence type="ECO:0000256" key="10">
    <source>
        <dbReference type="PROSITE-ProRule" id="PRU00042"/>
    </source>
</evidence>
<evidence type="ECO:0000259" key="12">
    <source>
        <dbReference type="PROSITE" id="PS50157"/>
    </source>
</evidence>
<keyword evidence="4 10" id="KW-0863">Zinc-finger</keyword>
<evidence type="ECO:0000256" key="5">
    <source>
        <dbReference type="ARBA" id="ARBA00022833"/>
    </source>
</evidence>
<dbReference type="OrthoDB" id="6077919at2759"/>
<organism evidence="13 14">
    <name type="scientific">Actinia tenebrosa</name>
    <name type="common">Australian red waratah sea anemone</name>
    <dbReference type="NCBI Taxonomy" id="6105"/>
    <lineage>
        <taxon>Eukaryota</taxon>
        <taxon>Metazoa</taxon>
        <taxon>Cnidaria</taxon>
        <taxon>Anthozoa</taxon>
        <taxon>Hexacorallia</taxon>
        <taxon>Actiniaria</taxon>
        <taxon>Actiniidae</taxon>
        <taxon>Actinia</taxon>
    </lineage>
</organism>
<name>A0A6P8HXW4_ACTTE</name>
<sequence>MDNDEGADMDVDRSAEDRTALVELSSSTEKDQEDSSSNCSSNIIQIRSDAFIKEKPSEKEDIEDEDPNCITSIEDRDGEQCIDSNALLESRGSSCDANVYGRLYLGDNGSQVIFYNSAVSECSSENMEHASESDKNSVIDSNPSEGELVVEDNKKPSPSHSKHASKSSSAEKSYICPVEGCGRNFTSSGHLKYHHSTHSGEKPFKCQHPGCERMFAWPAHLKYHLKTHSGDRPFKCTFEGCGKTFYVLQRLNVHLRVHTGERPYTCKVENCMKSFTTAGNLKNHMRIHTGERPYVCPFVTCGRSFTEHSSLRKHKLRHTGEKPYLCEICGKCFSQSGSRNAHEKRHALESPPRFKGSASISVVHKDEELDESQQDSHSVDSGEEHETNLIYSSDMGCKISTSDQAILAQPIVAKEVSIETTPVQSLQTVVQNVAEELISNQQVLPHSSACVVSLAETVVAQQALIQSMLDGTAVVPVTQSGSSDELTVVDHTLHQEVEQIMQSVVSHHILGSQIQLPISGDDETHEQGTLTVEVPTYMVHSHSQNVLLDQEHEDINSLENDERTMIVTTESNEEILQ</sequence>
<feature type="domain" description="C2H2-type" evidence="12">
    <location>
        <begin position="324"/>
        <end position="351"/>
    </location>
</feature>
<dbReference type="GO" id="GO:0005634">
    <property type="term" value="C:nucleus"/>
    <property type="evidence" value="ECO:0007669"/>
    <property type="project" value="UniProtKB-SubCell"/>
</dbReference>
<proteinExistence type="predicted"/>
<protein>
    <submittedName>
        <fullName evidence="14 15">Zinc finger protein 76-like isoform X1</fullName>
    </submittedName>
</protein>
<dbReference type="PROSITE" id="PS00028">
    <property type="entry name" value="ZINC_FINGER_C2H2_1"/>
    <property type="match status" value="6"/>
</dbReference>
<evidence type="ECO:0000256" key="3">
    <source>
        <dbReference type="ARBA" id="ARBA00022737"/>
    </source>
</evidence>
<dbReference type="Proteomes" id="UP000515163">
    <property type="component" value="Unplaced"/>
</dbReference>
<dbReference type="SUPFAM" id="SSF57667">
    <property type="entry name" value="beta-beta-alpha zinc fingers"/>
    <property type="match status" value="3"/>
</dbReference>
<dbReference type="GO" id="GO:0008270">
    <property type="term" value="F:zinc ion binding"/>
    <property type="evidence" value="ECO:0007669"/>
    <property type="project" value="UniProtKB-KW"/>
</dbReference>
<dbReference type="PROSITE" id="PS50157">
    <property type="entry name" value="ZINC_FINGER_C2H2_2"/>
    <property type="match status" value="6"/>
</dbReference>
<evidence type="ECO:0000256" key="11">
    <source>
        <dbReference type="SAM" id="MobiDB-lite"/>
    </source>
</evidence>
<evidence type="ECO:0000256" key="7">
    <source>
        <dbReference type="ARBA" id="ARBA00023125"/>
    </source>
</evidence>
<evidence type="ECO:0000313" key="13">
    <source>
        <dbReference type="Proteomes" id="UP000515163"/>
    </source>
</evidence>
<evidence type="ECO:0000313" key="14">
    <source>
        <dbReference type="RefSeq" id="XP_031560196.1"/>
    </source>
</evidence>
<dbReference type="Pfam" id="PF00096">
    <property type="entry name" value="zf-C2H2"/>
    <property type="match status" value="5"/>
</dbReference>
<dbReference type="FunFam" id="3.30.160.60:FF:000557">
    <property type="entry name" value="zinc finger and SCAN domain-containing protein 29"/>
    <property type="match status" value="1"/>
</dbReference>